<keyword evidence="6" id="KW-1185">Reference proteome</keyword>
<dbReference type="RefSeq" id="WP_026612094.1">
    <property type="nucleotide sequence ID" value="NZ_OX458333.1"/>
</dbReference>
<dbReference type="InterPro" id="IPR002173">
    <property type="entry name" value="Carboh/pur_kinase_PfkB_CS"/>
</dbReference>
<keyword evidence="2" id="KW-0808">Transferase</keyword>
<comment type="similarity">
    <text evidence="1">Belongs to the carbohydrate kinase PfkB family.</text>
</comment>
<dbReference type="SUPFAM" id="SSF53613">
    <property type="entry name" value="Ribokinase-like"/>
    <property type="match status" value="1"/>
</dbReference>
<dbReference type="PANTHER" id="PTHR10584:SF166">
    <property type="entry name" value="RIBOKINASE"/>
    <property type="match status" value="1"/>
</dbReference>
<dbReference type="Proteomes" id="UP001162030">
    <property type="component" value="Chromosome"/>
</dbReference>
<evidence type="ECO:0000313" key="6">
    <source>
        <dbReference type="Proteomes" id="UP001162030"/>
    </source>
</evidence>
<evidence type="ECO:0000256" key="1">
    <source>
        <dbReference type="ARBA" id="ARBA00010688"/>
    </source>
</evidence>
<dbReference type="EMBL" id="OX458333">
    <property type="protein sequence ID" value="CAI8774482.1"/>
    <property type="molecule type" value="Genomic_DNA"/>
</dbReference>
<dbReference type="Pfam" id="PF00294">
    <property type="entry name" value="PfkB"/>
    <property type="match status" value="1"/>
</dbReference>
<dbReference type="InterPro" id="IPR011611">
    <property type="entry name" value="PfkB_dom"/>
</dbReference>
<sequence length="294" mass="31336">MIHRFICVGNLNVDLTFPITRLPAEHEKLRCQGMTLHYGGSAANTAYWLARLGQPVQMLGCVGDDPFGALAVAELAEAGVDTSLIQRTRRSLTGMAVIFASPGSKRMVTSGGANTYFNPAEVDSGIFGPGTHLHVATSLNEIALPLVRLARQRGASVSCGLDEGPSTDMMPWLDWVFMNHTELRRWSGADDPREARRRLPPSTQLVVTRGASGAMALGPFGEYTCPAFPAIVVDRTGGGDAFDAGFLYGLARAAGPETCLRFGLLLAARVIAHEGSRPQSVDAAETLAPVMRGI</sequence>
<organism evidence="5 6">
    <name type="scientific">Methylocaldum szegediense</name>
    <dbReference type="NCBI Taxonomy" id="73780"/>
    <lineage>
        <taxon>Bacteria</taxon>
        <taxon>Pseudomonadati</taxon>
        <taxon>Pseudomonadota</taxon>
        <taxon>Gammaproteobacteria</taxon>
        <taxon>Methylococcales</taxon>
        <taxon>Methylococcaceae</taxon>
        <taxon>Methylocaldum</taxon>
    </lineage>
</organism>
<dbReference type="PANTHER" id="PTHR10584">
    <property type="entry name" value="SUGAR KINASE"/>
    <property type="match status" value="1"/>
</dbReference>
<dbReference type="InterPro" id="IPR002139">
    <property type="entry name" value="Ribo/fructo_kinase"/>
</dbReference>
<evidence type="ECO:0000313" key="5">
    <source>
        <dbReference type="EMBL" id="CAI8774482.1"/>
    </source>
</evidence>
<proteinExistence type="inferred from homology"/>
<evidence type="ECO:0000259" key="4">
    <source>
        <dbReference type="Pfam" id="PF00294"/>
    </source>
</evidence>
<dbReference type="PRINTS" id="PR00990">
    <property type="entry name" value="RIBOKINASE"/>
</dbReference>
<reference evidence="5 6" key="1">
    <citation type="submission" date="2023-03" db="EMBL/GenBank/DDBJ databases">
        <authorList>
            <person name="Pearce D."/>
        </authorList>
    </citation>
    <scope>NUCLEOTIDE SEQUENCE [LARGE SCALE GENOMIC DNA]</scope>
    <source>
        <strain evidence="5">Msz</strain>
    </source>
</reference>
<keyword evidence="3" id="KW-0418">Kinase</keyword>
<protein>
    <submittedName>
        <fullName evidence="5">Ribokinase</fullName>
    </submittedName>
</protein>
<name>A0ABM9HYN4_9GAMM</name>
<evidence type="ECO:0000256" key="3">
    <source>
        <dbReference type="ARBA" id="ARBA00022777"/>
    </source>
</evidence>
<accession>A0ABM9HYN4</accession>
<dbReference type="Gene3D" id="3.40.1190.20">
    <property type="match status" value="1"/>
</dbReference>
<gene>
    <name evidence="5" type="ORF">MSZNOR_1095</name>
</gene>
<dbReference type="PROSITE" id="PS00583">
    <property type="entry name" value="PFKB_KINASES_1"/>
    <property type="match status" value="1"/>
</dbReference>
<evidence type="ECO:0000256" key="2">
    <source>
        <dbReference type="ARBA" id="ARBA00022679"/>
    </source>
</evidence>
<dbReference type="InterPro" id="IPR029056">
    <property type="entry name" value="Ribokinase-like"/>
</dbReference>
<feature type="domain" description="Carbohydrate kinase PfkB" evidence="4">
    <location>
        <begin position="6"/>
        <end position="278"/>
    </location>
</feature>